<keyword evidence="4 13" id="KW-1003">Cell membrane</keyword>
<evidence type="ECO:0000256" key="5">
    <source>
        <dbReference type="ARBA" id="ARBA00022519"/>
    </source>
</evidence>
<dbReference type="GO" id="GO:0046872">
    <property type="term" value="F:metal ion binding"/>
    <property type="evidence" value="ECO:0007669"/>
    <property type="project" value="UniProtKB-UniRule"/>
</dbReference>
<evidence type="ECO:0000313" key="14">
    <source>
        <dbReference type="EMBL" id="EIJ35487.1"/>
    </source>
</evidence>
<comment type="subcellular location">
    <subcellularLocation>
        <location evidence="1">Cell inner membrane</location>
        <topology evidence="1">Multi-pass membrane protein</topology>
    </subcellularLocation>
</comment>
<evidence type="ECO:0000256" key="12">
    <source>
        <dbReference type="ARBA" id="ARBA00023136"/>
    </source>
</evidence>
<keyword evidence="6 13" id="KW-0349">Heme</keyword>
<reference evidence="15" key="1">
    <citation type="journal article" date="2011" name="Stand. Genomic Sci.">
        <title>Genome sequence of the filamentous, gliding Thiothrix nivea neotype strain (JP2(T)).</title>
        <authorList>
            <person name="Lapidus A."/>
            <person name="Nolan M."/>
            <person name="Lucas S."/>
            <person name="Glavina Del Rio T."/>
            <person name="Tice H."/>
            <person name="Cheng J.F."/>
            <person name="Tapia R."/>
            <person name="Han C."/>
            <person name="Goodwin L."/>
            <person name="Pitluck S."/>
            <person name="Liolios K."/>
            <person name="Pagani I."/>
            <person name="Ivanova N."/>
            <person name="Huntemann M."/>
            <person name="Mavromatis K."/>
            <person name="Mikhailova N."/>
            <person name="Pati A."/>
            <person name="Chen A."/>
            <person name="Palaniappan K."/>
            <person name="Land M."/>
            <person name="Brambilla E.M."/>
            <person name="Rohde M."/>
            <person name="Abt B."/>
            <person name="Verbarg S."/>
            <person name="Goker M."/>
            <person name="Bristow J."/>
            <person name="Eisen J.A."/>
            <person name="Markowitz V."/>
            <person name="Hugenholtz P."/>
            <person name="Kyrpides N.C."/>
            <person name="Klenk H.P."/>
            <person name="Woyke T."/>
        </authorList>
    </citation>
    <scope>NUCLEOTIDE SEQUENCE [LARGE SCALE GENOMIC DNA]</scope>
    <source>
        <strain evidence="15">ATCC 35100 / DSM 5205 / JP2</strain>
    </source>
</reference>
<feature type="transmembrane region" description="Helical" evidence="13">
    <location>
        <begin position="130"/>
        <end position="153"/>
    </location>
</feature>
<evidence type="ECO:0000256" key="4">
    <source>
        <dbReference type="ARBA" id="ARBA00022475"/>
    </source>
</evidence>
<evidence type="ECO:0000256" key="10">
    <source>
        <dbReference type="ARBA" id="ARBA00022989"/>
    </source>
</evidence>
<evidence type="ECO:0000256" key="3">
    <source>
        <dbReference type="ARBA" id="ARBA00022448"/>
    </source>
</evidence>
<accession>A0A656HGC3</accession>
<keyword evidence="14" id="KW-0560">Oxidoreductase</keyword>
<evidence type="ECO:0000256" key="1">
    <source>
        <dbReference type="ARBA" id="ARBA00004429"/>
    </source>
</evidence>
<keyword evidence="7 13" id="KW-0812">Transmembrane</keyword>
<evidence type="ECO:0000256" key="11">
    <source>
        <dbReference type="ARBA" id="ARBA00023004"/>
    </source>
</evidence>
<dbReference type="Pfam" id="PF01654">
    <property type="entry name" value="Cyt_bd_oxida_I"/>
    <property type="match status" value="1"/>
</dbReference>
<evidence type="ECO:0000256" key="8">
    <source>
        <dbReference type="ARBA" id="ARBA00022723"/>
    </source>
</evidence>
<dbReference type="GO" id="GO:0009055">
    <property type="term" value="F:electron transfer activity"/>
    <property type="evidence" value="ECO:0007669"/>
    <property type="project" value="UniProtKB-UniRule"/>
</dbReference>
<dbReference type="EC" id="1.10.3.-" evidence="14"/>
<feature type="transmembrane region" description="Helical" evidence="13">
    <location>
        <begin position="222"/>
        <end position="240"/>
    </location>
</feature>
<dbReference type="PIRSF" id="PIRSF006446">
    <property type="entry name" value="Cyt_quinol_oxidase_1"/>
    <property type="match status" value="1"/>
</dbReference>
<keyword evidence="8 13" id="KW-0479">Metal-binding</keyword>
<keyword evidence="11 13" id="KW-0408">Iron</keyword>
<evidence type="ECO:0000256" key="13">
    <source>
        <dbReference type="PIRNR" id="PIRNR006446"/>
    </source>
</evidence>
<keyword evidence="15" id="KW-1185">Reference proteome</keyword>
<proteinExistence type="inferred from homology"/>
<sequence>MISDAVVELSRWQFAVTALYHFLFVPLTLGMTFMLAIMESVYVMTGKQVYKDMVKFWGKLFGINFALGVTTGLTMEFQFGTNWAYYSHYVGDVFGAPLAIEGLMAFFLESTFVGLFFFGWDRLSKTAHLVVTWLMAIGTNLSALWILIANGWMQNPVGSEFSYETMRMEMVDFAAVLLNPVAQVKFVHTVAAGYVTGAMFVLSISAWYILKGRDLGFARRSFAVAAGFGFAAILSVILLGDESGYEAGDVQKMKLAAIEAEWETHPAPAGFNLIAFPDQETGSNSFEVKIPWALGLIATRSLSEEVKGINDLVAENEQRIRRGIQAYGLFTKMRSGTASDADKESFNQLKADLGYSLLLKRYTPNVVDATEAQIKQAAQDTVPTVAPLFWTFRIMVGAGFLMLVLFAMAFYYTAKKTACSKPWLMRLAFYSLPLPWIAIESGWFVAEYGRQPWAIGEVLPTFLGTSTLTEWDLIGSITGFVLFYTILLVAEMYLMIKFAKLGPASLHTGRYHGEHGAGHAGEVFADKLDTRA</sequence>
<dbReference type="AlphaFoldDB" id="A0A656HGC3"/>
<dbReference type="PANTHER" id="PTHR30365:SF0">
    <property type="entry name" value="CYTOCHROME BD-I UBIQUINOL OXIDASE SUBUNIT 1"/>
    <property type="match status" value="1"/>
</dbReference>
<gene>
    <name evidence="14" type="ORF">Thini_2961</name>
</gene>
<evidence type="ECO:0000256" key="6">
    <source>
        <dbReference type="ARBA" id="ARBA00022617"/>
    </source>
</evidence>
<evidence type="ECO:0000313" key="15">
    <source>
        <dbReference type="Proteomes" id="UP000005317"/>
    </source>
</evidence>
<dbReference type="RefSeq" id="WP_002709387.1">
    <property type="nucleotide sequence ID" value="NZ_JH651384.1"/>
</dbReference>
<dbReference type="GO" id="GO:0016682">
    <property type="term" value="F:oxidoreductase activity, acting on diphenols and related substances as donors, oxygen as acceptor"/>
    <property type="evidence" value="ECO:0007669"/>
    <property type="project" value="TreeGrafter"/>
</dbReference>
<dbReference type="GO" id="GO:0019646">
    <property type="term" value="P:aerobic electron transport chain"/>
    <property type="evidence" value="ECO:0007669"/>
    <property type="project" value="InterPro"/>
</dbReference>
<keyword evidence="5" id="KW-0997">Cell inner membrane</keyword>
<feature type="transmembrane region" description="Helical" evidence="13">
    <location>
        <begin position="473"/>
        <end position="496"/>
    </location>
</feature>
<evidence type="ECO:0000256" key="7">
    <source>
        <dbReference type="ARBA" id="ARBA00022692"/>
    </source>
</evidence>
<feature type="transmembrane region" description="Helical" evidence="13">
    <location>
        <begin position="56"/>
        <end position="74"/>
    </location>
</feature>
<dbReference type="PANTHER" id="PTHR30365">
    <property type="entry name" value="CYTOCHROME D UBIQUINOL OXIDASE"/>
    <property type="match status" value="1"/>
</dbReference>
<dbReference type="GO" id="GO:0020037">
    <property type="term" value="F:heme binding"/>
    <property type="evidence" value="ECO:0007669"/>
    <property type="project" value="TreeGrafter"/>
</dbReference>
<comment type="similarity">
    <text evidence="2 13">Belongs to the cytochrome ubiquinol oxidase subunit 1 family.</text>
</comment>
<feature type="transmembrane region" description="Helical" evidence="13">
    <location>
        <begin position="94"/>
        <end position="118"/>
    </location>
</feature>
<organism evidence="14 15">
    <name type="scientific">Thiothrix nivea (strain ATCC 35100 / DSM 5205 / JP2)</name>
    <dbReference type="NCBI Taxonomy" id="870187"/>
    <lineage>
        <taxon>Bacteria</taxon>
        <taxon>Pseudomonadati</taxon>
        <taxon>Pseudomonadota</taxon>
        <taxon>Gammaproteobacteria</taxon>
        <taxon>Thiotrichales</taxon>
        <taxon>Thiotrichaceae</taxon>
        <taxon>Thiothrix</taxon>
    </lineage>
</organism>
<dbReference type="Proteomes" id="UP000005317">
    <property type="component" value="Unassembled WGS sequence"/>
</dbReference>
<dbReference type="GO" id="GO:0070069">
    <property type="term" value="C:cytochrome complex"/>
    <property type="evidence" value="ECO:0007669"/>
    <property type="project" value="UniProtKB-UniRule"/>
</dbReference>
<feature type="transmembrane region" description="Helical" evidence="13">
    <location>
        <begin position="424"/>
        <end position="446"/>
    </location>
</feature>
<evidence type="ECO:0000256" key="2">
    <source>
        <dbReference type="ARBA" id="ARBA00009819"/>
    </source>
</evidence>
<keyword evidence="10 13" id="KW-1133">Transmembrane helix</keyword>
<keyword evidence="12 13" id="KW-0472">Membrane</keyword>
<name>A0A656HGC3_THINJ</name>
<dbReference type="EMBL" id="JH651384">
    <property type="protein sequence ID" value="EIJ35487.1"/>
    <property type="molecule type" value="Genomic_DNA"/>
</dbReference>
<dbReference type="InterPro" id="IPR002585">
    <property type="entry name" value="Cyt-d_ubiquinol_oxidase_su_1"/>
</dbReference>
<keyword evidence="3 13" id="KW-0813">Transport</keyword>
<feature type="transmembrane region" description="Helical" evidence="13">
    <location>
        <begin position="186"/>
        <end position="210"/>
    </location>
</feature>
<dbReference type="GO" id="GO:0005886">
    <property type="term" value="C:plasma membrane"/>
    <property type="evidence" value="ECO:0007669"/>
    <property type="project" value="UniProtKB-SubCell"/>
</dbReference>
<feature type="transmembrane region" description="Helical" evidence="13">
    <location>
        <begin position="390"/>
        <end position="412"/>
    </location>
</feature>
<dbReference type="OrthoDB" id="9807042at2"/>
<feature type="transmembrane region" description="Helical" evidence="13">
    <location>
        <begin position="20"/>
        <end position="44"/>
    </location>
</feature>
<evidence type="ECO:0000256" key="9">
    <source>
        <dbReference type="ARBA" id="ARBA00022982"/>
    </source>
</evidence>
<keyword evidence="9 13" id="KW-0249">Electron transport</keyword>
<protein>
    <submittedName>
        <fullName evidence="14">Cytochrome bd quinol oxidase subunit 1 apoprotein</fullName>
        <ecNumber evidence="14">1.10.3.-</ecNumber>
    </submittedName>
</protein>